<dbReference type="AlphaFoldDB" id="A0A9N9FV10"/>
<feature type="non-terminal residue" evidence="1">
    <location>
        <position position="319"/>
    </location>
</feature>
<dbReference type="EMBL" id="CAJVPQ010001552">
    <property type="protein sequence ID" value="CAG8558258.1"/>
    <property type="molecule type" value="Genomic_DNA"/>
</dbReference>
<comment type="caution">
    <text evidence="1">The sequence shown here is derived from an EMBL/GenBank/DDBJ whole genome shotgun (WGS) entry which is preliminary data.</text>
</comment>
<gene>
    <name evidence="1" type="ORF">FCALED_LOCUS6466</name>
</gene>
<reference evidence="1" key="1">
    <citation type="submission" date="2021-06" db="EMBL/GenBank/DDBJ databases">
        <authorList>
            <person name="Kallberg Y."/>
            <person name="Tangrot J."/>
            <person name="Rosling A."/>
        </authorList>
    </citation>
    <scope>NUCLEOTIDE SEQUENCE</scope>
    <source>
        <strain evidence="1">UK204</strain>
    </source>
</reference>
<sequence length="319" mass="36587">KDNFPSKGLFNEFGKFINPDVKLDNEMILDNQELNDSFNQCENVKLEKFVVNEKEDDDFGVLNVVKEVVLMNLIAILDKIYNLRVLDSHKNKVKPVSIEDLVYNSHEMMNANLTWSSFIELWRSDQGCVIEFYMKKNTSLISSDFENVVSAILSGNLNQENFLNFNDQLLPKSSSFNNDMTSSSIKLCDHPEKVLYNTKKNLSSKSSSSVFGEKISADDADLFGSSKPNEQNNKIIIIGFHLLIFHFYNPLPIPNLQIHTNYQQDTFFDFSEFTSVAFKVETGISITKYIRFKSYMSSMNVSFTTDSSEFDEMVSAYNH</sequence>
<protein>
    <submittedName>
        <fullName evidence="1">1656_t:CDS:1</fullName>
    </submittedName>
</protein>
<accession>A0A9N9FV10</accession>
<organism evidence="1 2">
    <name type="scientific">Funneliformis caledonium</name>
    <dbReference type="NCBI Taxonomy" id="1117310"/>
    <lineage>
        <taxon>Eukaryota</taxon>
        <taxon>Fungi</taxon>
        <taxon>Fungi incertae sedis</taxon>
        <taxon>Mucoromycota</taxon>
        <taxon>Glomeromycotina</taxon>
        <taxon>Glomeromycetes</taxon>
        <taxon>Glomerales</taxon>
        <taxon>Glomeraceae</taxon>
        <taxon>Funneliformis</taxon>
    </lineage>
</organism>
<keyword evidence="2" id="KW-1185">Reference proteome</keyword>
<evidence type="ECO:0000313" key="2">
    <source>
        <dbReference type="Proteomes" id="UP000789570"/>
    </source>
</evidence>
<dbReference type="Proteomes" id="UP000789570">
    <property type="component" value="Unassembled WGS sequence"/>
</dbReference>
<proteinExistence type="predicted"/>
<name>A0A9N9FV10_9GLOM</name>
<evidence type="ECO:0000313" key="1">
    <source>
        <dbReference type="EMBL" id="CAG8558258.1"/>
    </source>
</evidence>
<dbReference type="OrthoDB" id="2429727at2759"/>